<dbReference type="PANTHER" id="PTHR21240:SF28">
    <property type="entry name" value="ISO-OROTATE DECARBOXYLASE (EUROFUNG)"/>
    <property type="match status" value="1"/>
</dbReference>
<dbReference type="OrthoDB" id="9771932at2"/>
<dbReference type="AlphaFoldDB" id="A0A3G1KVA3"/>
<dbReference type="InterPro" id="IPR006680">
    <property type="entry name" value="Amidohydro-rel"/>
</dbReference>
<evidence type="ECO:0000259" key="2">
    <source>
        <dbReference type="Pfam" id="PF04909"/>
    </source>
</evidence>
<gene>
    <name evidence="3" type="ORF">DCMF_17800</name>
</gene>
<protein>
    <submittedName>
        <fullName evidence="3">Amidohydrolase</fullName>
    </submittedName>
</protein>
<keyword evidence="3" id="KW-0378">Hydrolase</keyword>
<dbReference type="KEGG" id="fwa:DCMF_17800"/>
<dbReference type="GO" id="GO:0005737">
    <property type="term" value="C:cytoplasm"/>
    <property type="evidence" value="ECO:0007669"/>
    <property type="project" value="TreeGrafter"/>
</dbReference>
<accession>A0A3G1KVA3</accession>
<dbReference type="GO" id="GO:0016831">
    <property type="term" value="F:carboxy-lyase activity"/>
    <property type="evidence" value="ECO:0007669"/>
    <property type="project" value="InterPro"/>
</dbReference>
<reference evidence="3 4" key="1">
    <citation type="submission" date="2016-10" db="EMBL/GenBank/DDBJ databases">
        <title>Complete Genome Sequence of Peptococcaceae strain DCMF.</title>
        <authorList>
            <person name="Edwards R.J."/>
            <person name="Holland S.I."/>
            <person name="Deshpande N.P."/>
            <person name="Wong Y.K."/>
            <person name="Ertan H."/>
            <person name="Manefield M."/>
            <person name="Russell T.L."/>
            <person name="Lee M.J."/>
        </authorList>
    </citation>
    <scope>NUCLEOTIDE SEQUENCE [LARGE SCALE GENOMIC DNA]</scope>
    <source>
        <strain evidence="3 4">DCMF</strain>
    </source>
</reference>
<dbReference type="Gene3D" id="3.20.20.140">
    <property type="entry name" value="Metal-dependent hydrolases"/>
    <property type="match status" value="1"/>
</dbReference>
<dbReference type="GO" id="GO:0019748">
    <property type="term" value="P:secondary metabolic process"/>
    <property type="evidence" value="ECO:0007669"/>
    <property type="project" value="TreeGrafter"/>
</dbReference>
<dbReference type="SUPFAM" id="SSF51556">
    <property type="entry name" value="Metallo-dependent hydrolases"/>
    <property type="match status" value="1"/>
</dbReference>
<evidence type="ECO:0000313" key="4">
    <source>
        <dbReference type="Proteomes" id="UP000323521"/>
    </source>
</evidence>
<organism evidence="3 4">
    <name type="scientific">Formimonas warabiya</name>
    <dbReference type="NCBI Taxonomy" id="1761012"/>
    <lineage>
        <taxon>Bacteria</taxon>
        <taxon>Bacillati</taxon>
        <taxon>Bacillota</taxon>
        <taxon>Clostridia</taxon>
        <taxon>Eubacteriales</taxon>
        <taxon>Peptococcaceae</taxon>
        <taxon>Candidatus Formimonas</taxon>
    </lineage>
</organism>
<dbReference type="Pfam" id="PF04909">
    <property type="entry name" value="Amidohydro_2"/>
    <property type="match status" value="1"/>
</dbReference>
<dbReference type="EMBL" id="CP017634">
    <property type="protein sequence ID" value="ATW26366.1"/>
    <property type="molecule type" value="Genomic_DNA"/>
</dbReference>
<dbReference type="PANTHER" id="PTHR21240">
    <property type="entry name" value="2-AMINO-3-CARBOXYLMUCONATE-6-SEMIALDEHYDE DECARBOXYLASE"/>
    <property type="match status" value="1"/>
</dbReference>
<feature type="domain" description="Amidohydrolase-related" evidence="2">
    <location>
        <begin position="3"/>
        <end position="262"/>
    </location>
</feature>
<keyword evidence="1" id="KW-0456">Lyase</keyword>
<keyword evidence="4" id="KW-1185">Reference proteome</keyword>
<proteinExistence type="predicted"/>
<evidence type="ECO:0000313" key="3">
    <source>
        <dbReference type="EMBL" id="ATW26366.1"/>
    </source>
</evidence>
<dbReference type="InterPro" id="IPR032465">
    <property type="entry name" value="ACMSD"/>
</dbReference>
<dbReference type="Proteomes" id="UP000323521">
    <property type="component" value="Chromosome"/>
</dbReference>
<evidence type="ECO:0000256" key="1">
    <source>
        <dbReference type="ARBA" id="ARBA00023239"/>
    </source>
</evidence>
<dbReference type="RefSeq" id="WP_148135670.1">
    <property type="nucleotide sequence ID" value="NZ_CP017634.1"/>
</dbReference>
<dbReference type="InterPro" id="IPR032466">
    <property type="entry name" value="Metal_Hydrolase"/>
</dbReference>
<dbReference type="GO" id="GO:0016787">
    <property type="term" value="F:hydrolase activity"/>
    <property type="evidence" value="ECO:0007669"/>
    <property type="project" value="UniProtKB-KW"/>
</dbReference>
<sequence length="262" mass="29398">MLIDVHTHCFPDHLALKAIPVLAKRAGITAYANGTIEVLKKSMGCAGIDKSVILPIATKPEQTSVINRWVAGIEDSTIIPFATLHPDLDHWQEELRWIVEQGIKGVKFHPYYQDFYVDEKRMFPIYEKVFQSGLIVLFHAGIDMGFPDPCRCTPLQLKKVVEDFPGARIIAAHMGGYLFWDEVEKFLVGKSLFLDTSFSFHKLGAAGMERLIQAHGAEKILFGTDSPWTDPSKEVSQIKSLKLTDHQLDLILGGNAQRLLKL</sequence>
<name>A0A3G1KVA3_FORW1</name>